<gene>
    <name evidence="1" type="ORF">S01H1_73046</name>
</gene>
<evidence type="ECO:0000313" key="1">
    <source>
        <dbReference type="EMBL" id="GAG28272.1"/>
    </source>
</evidence>
<organism evidence="1">
    <name type="scientific">marine sediment metagenome</name>
    <dbReference type="NCBI Taxonomy" id="412755"/>
    <lineage>
        <taxon>unclassified sequences</taxon>
        <taxon>metagenomes</taxon>
        <taxon>ecological metagenomes</taxon>
    </lineage>
</organism>
<name>X0WYH6_9ZZZZ</name>
<feature type="non-terminal residue" evidence="1">
    <location>
        <position position="1"/>
    </location>
</feature>
<accession>X0WYH6</accession>
<proteinExistence type="predicted"/>
<protein>
    <submittedName>
        <fullName evidence="1">Uncharacterized protein</fullName>
    </submittedName>
</protein>
<comment type="caution">
    <text evidence="1">The sequence shown here is derived from an EMBL/GenBank/DDBJ whole genome shotgun (WGS) entry which is preliminary data.</text>
</comment>
<dbReference type="EMBL" id="BARS01048782">
    <property type="protein sequence ID" value="GAG28272.1"/>
    <property type="molecule type" value="Genomic_DNA"/>
</dbReference>
<sequence>VLLSCPADCKVGMGYVKDCLLNLCKVAYRLINKHPSVSHYGVPYFLWHYTIEEAESEPLTWETIIAAWIDATADGRLMTILTLDELRREAWNKEFTSYRIAPPAVG</sequence>
<dbReference type="AlphaFoldDB" id="X0WYH6"/>
<reference evidence="1" key="1">
    <citation type="journal article" date="2014" name="Front. Microbiol.">
        <title>High frequency of phylogenetically diverse reductive dehalogenase-homologous genes in deep subseafloor sedimentary metagenomes.</title>
        <authorList>
            <person name="Kawai M."/>
            <person name="Futagami T."/>
            <person name="Toyoda A."/>
            <person name="Takaki Y."/>
            <person name="Nishi S."/>
            <person name="Hori S."/>
            <person name="Arai W."/>
            <person name="Tsubouchi T."/>
            <person name="Morono Y."/>
            <person name="Uchiyama I."/>
            <person name="Ito T."/>
            <person name="Fujiyama A."/>
            <person name="Inagaki F."/>
            <person name="Takami H."/>
        </authorList>
    </citation>
    <scope>NUCLEOTIDE SEQUENCE</scope>
    <source>
        <strain evidence="1">Expedition CK06-06</strain>
    </source>
</reference>